<keyword evidence="3" id="KW-1185">Reference proteome</keyword>
<name>A0A117NQR0_PENFR</name>
<evidence type="ECO:0000313" key="2">
    <source>
        <dbReference type="EMBL" id="KUM64370.1"/>
    </source>
</evidence>
<sequence length="80" mass="9499">MIVACKIWLEMGSESTRKTKERRKQSKRKKRENEKKKKTKKQKTKTKMKKQTQNSRLLEVCRKCTYPRGKVDAGSEWVPG</sequence>
<reference evidence="2 3" key="1">
    <citation type="submission" date="2015-10" db="EMBL/GenBank/DDBJ databases">
        <title>Genome sequencing of Penicillium freii.</title>
        <authorList>
            <person name="Nguyen H.D."/>
            <person name="Visagie C.M."/>
            <person name="Seifert K.A."/>
        </authorList>
    </citation>
    <scope>NUCLEOTIDE SEQUENCE [LARGE SCALE GENOMIC DNA]</scope>
    <source>
        <strain evidence="2 3">DAOM 242723</strain>
    </source>
</reference>
<evidence type="ECO:0000313" key="3">
    <source>
        <dbReference type="Proteomes" id="UP000055045"/>
    </source>
</evidence>
<comment type="caution">
    <text evidence="2">The sequence shown here is derived from an EMBL/GenBank/DDBJ whole genome shotgun (WGS) entry which is preliminary data.</text>
</comment>
<protein>
    <submittedName>
        <fullName evidence="2">Uncharacterized protein</fullName>
    </submittedName>
</protein>
<feature type="region of interest" description="Disordered" evidence="1">
    <location>
        <begin position="13"/>
        <end position="54"/>
    </location>
</feature>
<dbReference type="EMBL" id="LLXE01000050">
    <property type="protein sequence ID" value="KUM64370.1"/>
    <property type="molecule type" value="Genomic_DNA"/>
</dbReference>
<proteinExistence type="predicted"/>
<gene>
    <name evidence="2" type="ORF">ACN42_g2728</name>
</gene>
<accession>A0A117NQR0</accession>
<feature type="compositionally biased region" description="Basic residues" evidence="1">
    <location>
        <begin position="19"/>
        <end position="50"/>
    </location>
</feature>
<dbReference type="AlphaFoldDB" id="A0A117NQR0"/>
<organism evidence="2 3">
    <name type="scientific">Penicillium freii</name>
    <dbReference type="NCBI Taxonomy" id="48697"/>
    <lineage>
        <taxon>Eukaryota</taxon>
        <taxon>Fungi</taxon>
        <taxon>Dikarya</taxon>
        <taxon>Ascomycota</taxon>
        <taxon>Pezizomycotina</taxon>
        <taxon>Eurotiomycetes</taxon>
        <taxon>Eurotiomycetidae</taxon>
        <taxon>Eurotiales</taxon>
        <taxon>Aspergillaceae</taxon>
        <taxon>Penicillium</taxon>
    </lineage>
</organism>
<evidence type="ECO:0000256" key="1">
    <source>
        <dbReference type="SAM" id="MobiDB-lite"/>
    </source>
</evidence>
<dbReference type="Proteomes" id="UP000055045">
    <property type="component" value="Unassembled WGS sequence"/>
</dbReference>